<dbReference type="AlphaFoldDB" id="A0A7J8FJR9"/>
<evidence type="ECO:0000313" key="2">
    <source>
        <dbReference type="Proteomes" id="UP000593571"/>
    </source>
</evidence>
<protein>
    <submittedName>
        <fullName evidence="1">Uncharacterized protein</fullName>
    </submittedName>
</protein>
<proteinExistence type="predicted"/>
<comment type="caution">
    <text evidence="1">The sequence shown here is derived from an EMBL/GenBank/DDBJ whole genome shotgun (WGS) entry which is preliminary data.</text>
</comment>
<keyword evidence="2" id="KW-1185">Reference proteome</keyword>
<dbReference type="EMBL" id="JACASE010000007">
    <property type="protein sequence ID" value="KAF6447402.1"/>
    <property type="molecule type" value="Genomic_DNA"/>
</dbReference>
<reference evidence="1 2" key="1">
    <citation type="journal article" date="2020" name="Nature">
        <title>Six reference-quality genomes reveal evolution of bat adaptations.</title>
        <authorList>
            <person name="Jebb D."/>
            <person name="Huang Z."/>
            <person name="Pippel M."/>
            <person name="Hughes G.M."/>
            <person name="Lavrichenko K."/>
            <person name="Devanna P."/>
            <person name="Winkler S."/>
            <person name="Jermiin L.S."/>
            <person name="Skirmuntt E.C."/>
            <person name="Katzourakis A."/>
            <person name="Burkitt-Gray L."/>
            <person name="Ray D.A."/>
            <person name="Sullivan K.A.M."/>
            <person name="Roscito J.G."/>
            <person name="Kirilenko B.M."/>
            <person name="Davalos L.M."/>
            <person name="Corthals A.P."/>
            <person name="Power M.L."/>
            <person name="Jones G."/>
            <person name="Ransome R.D."/>
            <person name="Dechmann D.K.N."/>
            <person name="Locatelli A.G."/>
            <person name="Puechmaille S.J."/>
            <person name="Fedrigo O."/>
            <person name="Jarvis E.D."/>
            <person name="Hiller M."/>
            <person name="Vernes S.C."/>
            <person name="Myers E.W."/>
            <person name="Teeling E.C."/>
        </authorList>
    </citation>
    <scope>NUCLEOTIDE SEQUENCE [LARGE SCALE GENOMIC DNA]</scope>
    <source>
        <strain evidence="1">MRouAeg1</strain>
        <tissue evidence="1">Muscle</tissue>
    </source>
</reference>
<accession>A0A7J8FJR9</accession>
<evidence type="ECO:0000313" key="1">
    <source>
        <dbReference type="EMBL" id="KAF6447402.1"/>
    </source>
</evidence>
<gene>
    <name evidence="1" type="ORF">HJG63_011863</name>
</gene>
<sequence length="126" mass="14425">MHTKRCSTSLAIREIQIKTTMRRCFKSPRMVVINKTENKEGRWRCGEPGIVPCCWWGRHVVQPLGKTVWRVLRSLSVGLPHDPAISSPGIYPGEMRARPLDGVFTNVYSSIIHKSQKMETSLMFKN</sequence>
<organism evidence="1 2">
    <name type="scientific">Rousettus aegyptiacus</name>
    <name type="common">Egyptian fruit bat</name>
    <name type="synonym">Pteropus aegyptiacus</name>
    <dbReference type="NCBI Taxonomy" id="9407"/>
    <lineage>
        <taxon>Eukaryota</taxon>
        <taxon>Metazoa</taxon>
        <taxon>Chordata</taxon>
        <taxon>Craniata</taxon>
        <taxon>Vertebrata</taxon>
        <taxon>Euteleostomi</taxon>
        <taxon>Mammalia</taxon>
        <taxon>Eutheria</taxon>
        <taxon>Laurasiatheria</taxon>
        <taxon>Chiroptera</taxon>
        <taxon>Yinpterochiroptera</taxon>
        <taxon>Pteropodoidea</taxon>
        <taxon>Pteropodidae</taxon>
        <taxon>Rousettinae</taxon>
        <taxon>Rousettus</taxon>
    </lineage>
</organism>
<dbReference type="Proteomes" id="UP000593571">
    <property type="component" value="Unassembled WGS sequence"/>
</dbReference>
<name>A0A7J8FJR9_ROUAE</name>